<name>A0A2T9ZEB6_9FUNG</name>
<dbReference type="AlphaFoldDB" id="A0A2T9ZEB6"/>
<keyword evidence="4" id="KW-1185">Reference proteome</keyword>
<evidence type="ECO:0000256" key="1">
    <source>
        <dbReference type="SAM" id="MobiDB-lite"/>
    </source>
</evidence>
<feature type="compositionally biased region" description="Polar residues" evidence="1">
    <location>
        <begin position="522"/>
        <end position="543"/>
    </location>
</feature>
<feature type="region of interest" description="Disordered" evidence="1">
    <location>
        <begin position="348"/>
        <end position="371"/>
    </location>
</feature>
<sequence>MAKLLDSAEFNATTVSRSFLSSNYTFLVPEDSAFAVLGNITLDQNALLPVIQYHVLNETLYSSNITEQLGFYNTRLMNPQYVLLPSGGKQVVGVNKQGNEVVITDGTYNPNESRPKVIQADIKIGNGVIHIIDKILTIPQPLSVVLENNTDYKEAYDLVKKSGLFSTLDNVPGITVFAPENKAFNSTITAKLNSTSEQQPPISINSVILDHVLYNNVLYSNLISQNKTVYQTANPLSSVTIEKTANGTVFVDKSEVILPNVLLKNGVLHGINAVIMPNKTQATQQAVPVNETVSTTPVPIASLPTVVTDILSLLPSGPSLSVSINSATENTSTSSSVEAVAAAGAVESKQELTSTSSVEGQSESSAVSVSIETVQETETTTLTATSSTTIVSPTTVSSEVTTTTTLTETSSTTIGKEYVKKNHVVGVVLNAMYMINLPRFMMVENKRKKSSDLLENDLISKKTKFNENPSQLKQDLGASLSCTNTEYIQINSLLKYSHFQSLANKKKMLVSELIQRQHKTQCRPSDSHTSLQTQNSKTHLSVS</sequence>
<comment type="caution">
    <text evidence="3">The sequence shown here is derived from an EMBL/GenBank/DDBJ whole genome shotgun (WGS) entry which is preliminary data.</text>
</comment>
<dbReference type="EMBL" id="MBFS01000305">
    <property type="protein sequence ID" value="PVV02892.1"/>
    <property type="molecule type" value="Genomic_DNA"/>
</dbReference>
<dbReference type="STRING" id="133381.A0A2T9ZEB6"/>
<organism evidence="3 4">
    <name type="scientific">Smittium megazygosporum</name>
    <dbReference type="NCBI Taxonomy" id="133381"/>
    <lineage>
        <taxon>Eukaryota</taxon>
        <taxon>Fungi</taxon>
        <taxon>Fungi incertae sedis</taxon>
        <taxon>Zoopagomycota</taxon>
        <taxon>Kickxellomycotina</taxon>
        <taxon>Harpellomycetes</taxon>
        <taxon>Harpellales</taxon>
        <taxon>Legeriomycetaceae</taxon>
        <taxon>Smittium</taxon>
    </lineage>
</organism>
<dbReference type="SUPFAM" id="SSF82153">
    <property type="entry name" value="FAS1 domain"/>
    <property type="match status" value="2"/>
</dbReference>
<reference evidence="3 4" key="1">
    <citation type="journal article" date="2018" name="MBio">
        <title>Comparative Genomics Reveals the Core Gene Toolbox for the Fungus-Insect Symbiosis.</title>
        <authorList>
            <person name="Wang Y."/>
            <person name="Stata M."/>
            <person name="Wang W."/>
            <person name="Stajich J.E."/>
            <person name="White M.M."/>
            <person name="Moncalvo J.M."/>
        </authorList>
    </citation>
    <scope>NUCLEOTIDE SEQUENCE [LARGE SCALE GENOMIC DNA]</scope>
    <source>
        <strain evidence="3 4">SC-DP-2</strain>
    </source>
</reference>
<feature type="region of interest" description="Disordered" evidence="1">
    <location>
        <begin position="519"/>
        <end position="543"/>
    </location>
</feature>
<dbReference type="Gene3D" id="2.30.180.10">
    <property type="entry name" value="FAS1 domain"/>
    <property type="match status" value="2"/>
</dbReference>
<evidence type="ECO:0000313" key="4">
    <source>
        <dbReference type="Proteomes" id="UP000245609"/>
    </source>
</evidence>
<dbReference type="InterPro" id="IPR000782">
    <property type="entry name" value="FAS1_domain"/>
</dbReference>
<evidence type="ECO:0000313" key="3">
    <source>
        <dbReference type="EMBL" id="PVV02892.1"/>
    </source>
</evidence>
<dbReference type="InterPro" id="IPR036378">
    <property type="entry name" value="FAS1_dom_sf"/>
</dbReference>
<feature type="domain" description="FAS1" evidence="2">
    <location>
        <begin position="139"/>
        <end position="275"/>
    </location>
</feature>
<gene>
    <name evidence="3" type="ORF">BB560_002633</name>
</gene>
<dbReference type="PANTHER" id="PTHR10900">
    <property type="entry name" value="PERIOSTIN-RELATED"/>
    <property type="match status" value="1"/>
</dbReference>
<dbReference type="PANTHER" id="PTHR10900:SF77">
    <property type="entry name" value="FI19380P1"/>
    <property type="match status" value="1"/>
</dbReference>
<dbReference type="GO" id="GO:0005615">
    <property type="term" value="C:extracellular space"/>
    <property type="evidence" value="ECO:0007669"/>
    <property type="project" value="TreeGrafter"/>
</dbReference>
<dbReference type="SMART" id="SM00554">
    <property type="entry name" value="FAS1"/>
    <property type="match status" value="2"/>
</dbReference>
<feature type="domain" description="FAS1" evidence="2">
    <location>
        <begin position="1"/>
        <end position="136"/>
    </location>
</feature>
<dbReference type="InterPro" id="IPR050904">
    <property type="entry name" value="Adhesion/Biosynth-related"/>
</dbReference>
<evidence type="ECO:0000259" key="2">
    <source>
        <dbReference type="PROSITE" id="PS50213"/>
    </source>
</evidence>
<dbReference type="PROSITE" id="PS50213">
    <property type="entry name" value="FAS1"/>
    <property type="match status" value="2"/>
</dbReference>
<proteinExistence type="predicted"/>
<dbReference type="OrthoDB" id="286301at2759"/>
<dbReference type="Proteomes" id="UP000245609">
    <property type="component" value="Unassembled WGS sequence"/>
</dbReference>
<protein>
    <recommendedName>
        <fullName evidence="2">FAS1 domain-containing protein</fullName>
    </recommendedName>
</protein>
<dbReference type="Pfam" id="PF02469">
    <property type="entry name" value="Fasciclin"/>
    <property type="match status" value="2"/>
</dbReference>
<accession>A0A2T9ZEB6</accession>
<dbReference type="GO" id="GO:0016236">
    <property type="term" value="P:macroautophagy"/>
    <property type="evidence" value="ECO:0007669"/>
    <property type="project" value="TreeGrafter"/>
</dbReference>
<dbReference type="GO" id="GO:0000329">
    <property type="term" value="C:fungal-type vacuole membrane"/>
    <property type="evidence" value="ECO:0007669"/>
    <property type="project" value="TreeGrafter"/>
</dbReference>